<gene>
    <name evidence="9" type="ORF">U14_03139</name>
</gene>
<feature type="transmembrane region" description="Helical" evidence="7">
    <location>
        <begin position="190"/>
        <end position="205"/>
    </location>
</feature>
<dbReference type="Pfam" id="PF13414">
    <property type="entry name" value="TPR_11"/>
    <property type="match status" value="1"/>
</dbReference>
<evidence type="ECO:0000256" key="7">
    <source>
        <dbReference type="SAM" id="Phobius"/>
    </source>
</evidence>
<feature type="repeat" description="TPR" evidence="5">
    <location>
        <begin position="815"/>
        <end position="848"/>
    </location>
</feature>
<accession>A0A081BNC7</accession>
<dbReference type="InterPro" id="IPR011990">
    <property type="entry name" value="TPR-like_helical_dom_sf"/>
</dbReference>
<feature type="transmembrane region" description="Helical" evidence="7">
    <location>
        <begin position="369"/>
        <end position="391"/>
    </location>
</feature>
<dbReference type="Gene3D" id="1.25.40.10">
    <property type="entry name" value="Tetratricopeptide repeat domain"/>
    <property type="match status" value="2"/>
</dbReference>
<feature type="repeat" description="TPR" evidence="5">
    <location>
        <begin position="586"/>
        <end position="619"/>
    </location>
</feature>
<evidence type="ECO:0000313" key="9">
    <source>
        <dbReference type="EMBL" id="GAK51893.1"/>
    </source>
</evidence>
<dbReference type="PANTHER" id="PTHR37422:SF13">
    <property type="entry name" value="LIPOPOLYSACCHARIDE BIOSYNTHESIS PROTEIN PA4999-RELATED"/>
    <property type="match status" value="1"/>
</dbReference>
<feature type="repeat" description="TPR" evidence="5">
    <location>
        <begin position="476"/>
        <end position="509"/>
    </location>
</feature>
<keyword evidence="3 7" id="KW-1133">Transmembrane helix</keyword>
<evidence type="ECO:0000256" key="5">
    <source>
        <dbReference type="PROSITE-ProRule" id="PRU00339"/>
    </source>
</evidence>
<feature type="transmembrane region" description="Helical" evidence="7">
    <location>
        <begin position="165"/>
        <end position="183"/>
    </location>
</feature>
<feature type="repeat" description="TPR" evidence="5">
    <location>
        <begin position="917"/>
        <end position="950"/>
    </location>
</feature>
<keyword evidence="4 7" id="KW-0472">Membrane</keyword>
<feature type="transmembrane region" description="Helical" evidence="7">
    <location>
        <begin position="65"/>
        <end position="84"/>
    </location>
</feature>
<dbReference type="PANTHER" id="PTHR37422">
    <property type="entry name" value="TEICHURONIC ACID BIOSYNTHESIS PROTEIN TUAE"/>
    <property type="match status" value="1"/>
</dbReference>
<evidence type="ECO:0000256" key="4">
    <source>
        <dbReference type="ARBA" id="ARBA00023136"/>
    </source>
</evidence>
<dbReference type="SMART" id="SM00028">
    <property type="entry name" value="TPR"/>
    <property type="match status" value="9"/>
</dbReference>
<feature type="repeat" description="TPR" evidence="5">
    <location>
        <begin position="552"/>
        <end position="585"/>
    </location>
</feature>
<proteinExistence type="predicted"/>
<feature type="transmembrane region" description="Helical" evidence="7">
    <location>
        <begin position="7"/>
        <end position="29"/>
    </location>
</feature>
<dbReference type="InterPro" id="IPR007016">
    <property type="entry name" value="O-antigen_ligase-rel_domated"/>
</dbReference>
<sequence length="975" mass="111418">MWKTLCNLFIEVGIIALIAIPPIFFGSILPSHITNIELGIFCIGVFWCIKTLLKGSLTFHSAPLDLPILLLAGLSLVNLATSVYRHQTEGSVYIFVFYTLFYFFIRQQLRTTRRIVGLTFILVLVGSGEALFGLIQYLQGATTVLGYETPNIGTVNATYFSHNHFAGLLILILPVAVGLFAGAISIEKKLFLFMLIGLMGTALVLSLSRGAFLGMGVATFGFVIFFVTKQIREGEHVWKTLMTLILIGIVCVAGITYIGFSPIAHRSLLRSFVPDAATLEKEIRFPLWRSSVQIVKDFPIFGSGLGTFEFMIDRYRPLELGQQQEAVYAHNDYLQLSTEMGIPALLLVLWGLWRFLWRMARTYFAHEDPLLSAILLGGMGSCVAIAVQSVFDFNMHIPANALLCCVIVALTTATSEFLAIGRTRVRKSRRHGHDEHREIVAEAHEDDGTFRASWRFALISLVVLFILLFHFRQPLASRDYSRGKTAHNQADFFAALPWYEKAIRLDPGNALFYESRGQLYIELAGRAPHADKWYRFALAEFRKASALNAYYAPYHYQSGWVYAMLNMEKEAIEAYREAIACEPNTAFYYEALGMYYVSLNRIEEGLNALQNAVRLDLKRLGPLITACQERGLEFERYQQLVPQEAEARKSFAEVLAAQKQWEKSKVEYRHAIELSGKSFTYYQIMLKACEQRKDVACQRELLHEMAQQQPNNLEHAFRIAETFEKEQRWDEAQQVYQTLLEAHPEDDSILNRLANLYARSGSIAQAIALHEKLVARRPTENRLYHELAELYRQRQNFSSAQNVYQRAIEAGCTQPDIYSALGQLYQQQGDEKLALEAYRKAIESGEDRFAIYQKIATLYEKQKNVIELSFLWEQYILMNKQHLENIMPLVRQYRAQGEWLKAITLMKEIVANAPTNAAYRSFLADMYEEKGMMAESLEQYERILRIQPNHQKAKQKLAQANRKRKNDESIADPPR</sequence>
<feature type="transmembrane region" description="Helical" evidence="7">
    <location>
        <begin position="117"/>
        <end position="138"/>
    </location>
</feature>
<feature type="transmembrane region" description="Helical" evidence="7">
    <location>
        <begin position="90"/>
        <end position="105"/>
    </location>
</feature>
<dbReference type="Pfam" id="PF04932">
    <property type="entry name" value="Wzy_C"/>
    <property type="match status" value="1"/>
</dbReference>
<reference evidence="9" key="1">
    <citation type="journal article" date="2015" name="PeerJ">
        <title>First genomic representation of candidate bacterial phylum KSB3 points to enhanced environmental sensing as a trigger of wastewater bulking.</title>
        <authorList>
            <person name="Sekiguchi Y."/>
            <person name="Ohashi A."/>
            <person name="Parks D.H."/>
            <person name="Yamauchi T."/>
            <person name="Tyson G.W."/>
            <person name="Hugenholtz P."/>
        </authorList>
    </citation>
    <scope>NUCLEOTIDE SEQUENCE [LARGE SCALE GENOMIC DNA]</scope>
</reference>
<evidence type="ECO:0000256" key="3">
    <source>
        <dbReference type="ARBA" id="ARBA00022989"/>
    </source>
</evidence>
<dbReference type="InterPro" id="IPR051533">
    <property type="entry name" value="WaaL-like"/>
</dbReference>
<dbReference type="InterPro" id="IPR019734">
    <property type="entry name" value="TPR_rpt"/>
</dbReference>
<evidence type="ECO:0000256" key="2">
    <source>
        <dbReference type="ARBA" id="ARBA00022692"/>
    </source>
</evidence>
<feature type="region of interest" description="Disordered" evidence="6">
    <location>
        <begin position="950"/>
        <end position="975"/>
    </location>
</feature>
<comment type="subcellular location">
    <subcellularLocation>
        <location evidence="1">Membrane</location>
        <topology evidence="1">Multi-pass membrane protein</topology>
    </subcellularLocation>
</comment>
<dbReference type="STRING" id="1499966.U14_03139"/>
<name>A0A081BNC7_9BACT</name>
<dbReference type="Pfam" id="PF13432">
    <property type="entry name" value="TPR_16"/>
    <property type="match status" value="2"/>
</dbReference>
<dbReference type="HOGENOM" id="CLU_304556_0_0_0"/>
<dbReference type="SUPFAM" id="SSF48452">
    <property type="entry name" value="TPR-like"/>
    <property type="match status" value="2"/>
</dbReference>
<organism evidence="9">
    <name type="scientific">Candidatus Moduliflexus flocculans</name>
    <dbReference type="NCBI Taxonomy" id="1499966"/>
    <lineage>
        <taxon>Bacteria</taxon>
        <taxon>Candidatus Moduliflexota</taxon>
        <taxon>Candidatus Moduliflexia</taxon>
        <taxon>Candidatus Moduliflexales</taxon>
        <taxon>Candidatus Moduliflexaceae</taxon>
    </lineage>
</organism>
<evidence type="ECO:0000259" key="8">
    <source>
        <dbReference type="Pfam" id="PF04932"/>
    </source>
</evidence>
<dbReference type="GO" id="GO:0016020">
    <property type="term" value="C:membrane"/>
    <property type="evidence" value="ECO:0007669"/>
    <property type="project" value="UniProtKB-SubCell"/>
</dbReference>
<protein>
    <submittedName>
        <fullName evidence="9">O-antigen polymerase involved in exopolysaccharide biosynthesis</fullName>
    </submittedName>
</protein>
<dbReference type="Proteomes" id="UP000030700">
    <property type="component" value="Unassembled WGS sequence"/>
</dbReference>
<dbReference type="EMBL" id="DF820457">
    <property type="protein sequence ID" value="GAK51893.1"/>
    <property type="molecule type" value="Genomic_DNA"/>
</dbReference>
<evidence type="ECO:0000313" key="10">
    <source>
        <dbReference type="Proteomes" id="UP000030700"/>
    </source>
</evidence>
<dbReference type="AlphaFoldDB" id="A0A081BNC7"/>
<feature type="transmembrane region" description="Helical" evidence="7">
    <location>
        <begin position="240"/>
        <end position="260"/>
    </location>
</feature>
<dbReference type="Pfam" id="PF13181">
    <property type="entry name" value="TPR_8"/>
    <property type="match status" value="1"/>
</dbReference>
<dbReference type="PROSITE" id="PS50005">
    <property type="entry name" value="TPR"/>
    <property type="match status" value="5"/>
</dbReference>
<keyword evidence="10" id="KW-1185">Reference proteome</keyword>
<feature type="domain" description="O-antigen ligase-related" evidence="8">
    <location>
        <begin position="196"/>
        <end position="349"/>
    </location>
</feature>
<feature type="transmembrane region" description="Helical" evidence="7">
    <location>
        <begin position="397"/>
        <end position="420"/>
    </location>
</feature>
<keyword evidence="2 7" id="KW-0812">Transmembrane</keyword>
<evidence type="ECO:0000256" key="6">
    <source>
        <dbReference type="SAM" id="MobiDB-lite"/>
    </source>
</evidence>
<evidence type="ECO:0000256" key="1">
    <source>
        <dbReference type="ARBA" id="ARBA00004141"/>
    </source>
</evidence>
<keyword evidence="5" id="KW-0802">TPR repeat</keyword>
<feature type="transmembrane region" description="Helical" evidence="7">
    <location>
        <begin position="35"/>
        <end position="53"/>
    </location>
</feature>
<feature type="transmembrane region" description="Helical" evidence="7">
    <location>
        <begin position="452"/>
        <end position="471"/>
    </location>
</feature>
<feature type="transmembrane region" description="Helical" evidence="7">
    <location>
        <begin position="340"/>
        <end position="357"/>
    </location>
</feature>
<feature type="transmembrane region" description="Helical" evidence="7">
    <location>
        <begin position="211"/>
        <end position="228"/>
    </location>
</feature>